<gene>
    <name evidence="3" type="ORF">PSON_ATCC_30995.1.T0360096</name>
</gene>
<dbReference type="Proteomes" id="UP000692954">
    <property type="component" value="Unassembled WGS sequence"/>
</dbReference>
<keyword evidence="1" id="KW-0175">Coiled coil</keyword>
<reference evidence="3" key="1">
    <citation type="submission" date="2021-01" db="EMBL/GenBank/DDBJ databases">
        <authorList>
            <consortium name="Genoscope - CEA"/>
            <person name="William W."/>
        </authorList>
    </citation>
    <scope>NUCLEOTIDE SEQUENCE</scope>
</reference>
<feature type="compositionally biased region" description="Polar residues" evidence="2">
    <location>
        <begin position="526"/>
        <end position="539"/>
    </location>
</feature>
<evidence type="ECO:0000313" key="3">
    <source>
        <dbReference type="EMBL" id="CAD8077373.1"/>
    </source>
</evidence>
<feature type="compositionally biased region" description="Basic and acidic residues" evidence="2">
    <location>
        <begin position="540"/>
        <end position="551"/>
    </location>
</feature>
<name>A0A8S1MI90_9CILI</name>
<keyword evidence="4" id="KW-1185">Reference proteome</keyword>
<dbReference type="EMBL" id="CAJJDN010000036">
    <property type="protein sequence ID" value="CAD8077373.1"/>
    <property type="molecule type" value="Genomic_DNA"/>
</dbReference>
<comment type="caution">
    <text evidence="3">The sequence shown here is derived from an EMBL/GenBank/DDBJ whole genome shotgun (WGS) entry which is preliminary data.</text>
</comment>
<dbReference type="AlphaFoldDB" id="A0A8S1MI90"/>
<sequence>MIIYFKTIDLRKLLEQNKAINLRLGICNQLLNKLIHLINLNLFHLFEVKMIQVQITNKDQMAIRIQKMLTKQKYQNKIKQIAALIQEIEKLNSCIKLKTQQIQEYQSKISQIELHYSLKIEELETQHLYQISLTQSQLREKQQENANLINEINQLKSQKNKYNQLVEQTNAENYQLREQLRKFQMLNSTQTGDLADDQHSKQNKLEIIQIKQQMLKLNEVIKSLEEQNNYYEEECNKIFKENQYLINHQNNLTQQVETQKQDLLLFQEENKVLQEKIIKIQEQFNLSQEQLIQQLKQEQIEKQQIQNQHQQKIHELQSLSTQLESKIQETQQISSQINQNSWKISQLEQQEKDLQNLVEHQTTQIAQQRKTISLLEQNLQNSQNTEIQYQQLLQNYNSIKEQFQQFKTQEHNNTNNQLLITQKQCQEQQNKIEKLTVMLKNRLNEIELWKNKCYENNSQQNRQLIDQLIQENEILRQKCNILEINIKENNSPSQSQEINKLNIIIKQQQDKIIQQQQLLENQKKQMSSPKNQKTFTTEINVKDFNQKGKYN</sequence>
<feature type="coiled-coil region" evidence="1">
    <location>
        <begin position="71"/>
        <end position="179"/>
    </location>
</feature>
<organism evidence="3 4">
    <name type="scientific">Paramecium sonneborni</name>
    <dbReference type="NCBI Taxonomy" id="65129"/>
    <lineage>
        <taxon>Eukaryota</taxon>
        <taxon>Sar</taxon>
        <taxon>Alveolata</taxon>
        <taxon>Ciliophora</taxon>
        <taxon>Intramacronucleata</taxon>
        <taxon>Oligohymenophorea</taxon>
        <taxon>Peniculida</taxon>
        <taxon>Parameciidae</taxon>
        <taxon>Paramecium</taxon>
    </lineage>
</organism>
<evidence type="ECO:0000313" key="4">
    <source>
        <dbReference type="Proteomes" id="UP000692954"/>
    </source>
</evidence>
<proteinExistence type="predicted"/>
<protein>
    <submittedName>
        <fullName evidence="3">Uncharacterized protein</fullName>
    </submittedName>
</protein>
<feature type="region of interest" description="Disordered" evidence="2">
    <location>
        <begin position="521"/>
        <end position="551"/>
    </location>
</feature>
<evidence type="ECO:0000256" key="1">
    <source>
        <dbReference type="SAM" id="Coils"/>
    </source>
</evidence>
<accession>A0A8S1MI90</accession>
<evidence type="ECO:0000256" key="2">
    <source>
        <dbReference type="SAM" id="MobiDB-lite"/>
    </source>
</evidence>
<dbReference type="OrthoDB" id="305570at2759"/>